<name>A0AAD7KFS9_9AGAR</name>
<sequence length="418" mass="47731">MADSAARRYRLYPWPWVQPSILTSTAEDERYWANYWLDADLGEGDDSSDLNHVPSEGSSSDSDTSSDDSMVDSASDDAISESELADITTGTAATWRRPPSPTPSEKALSDQEDLASQVAELVKAEQAAAATYDPDEVVSLITQLYELFITMGHWPEGCVRYPPHTDPPVNEDLAAQLGYAPACIALMHRLPYVNSDENWDDRRQIVARSHFANYTSDEDLKEGRRGLTYTWIDGGLDYDPWLLPIVISGREGTHVMLDTALGTVRAYRSEPGPPKNTVEWRRHGEVGTTEEEQNRALCTEYRRAPLVPAAHYFSEVLFAYRSLLRLPIIDPDRSDPKEEPQYHPSFFRYMITEHREEKETLLNLYRACGWPDQWRRAEFVEKWTAAKKEIRARARQAQEQEEDEDDDEFNEQLSERSD</sequence>
<dbReference type="EMBL" id="JARKIB010000002">
    <property type="protein sequence ID" value="KAJ7784614.1"/>
    <property type="molecule type" value="Genomic_DNA"/>
</dbReference>
<evidence type="ECO:0000313" key="2">
    <source>
        <dbReference type="EMBL" id="KAJ7784614.1"/>
    </source>
</evidence>
<proteinExistence type="predicted"/>
<reference evidence="2" key="1">
    <citation type="submission" date="2023-03" db="EMBL/GenBank/DDBJ databases">
        <title>Massive genome expansion in bonnet fungi (Mycena s.s.) driven by repeated elements and novel gene families across ecological guilds.</title>
        <authorList>
            <consortium name="Lawrence Berkeley National Laboratory"/>
            <person name="Harder C.B."/>
            <person name="Miyauchi S."/>
            <person name="Viragh M."/>
            <person name="Kuo A."/>
            <person name="Thoen E."/>
            <person name="Andreopoulos B."/>
            <person name="Lu D."/>
            <person name="Skrede I."/>
            <person name="Drula E."/>
            <person name="Henrissat B."/>
            <person name="Morin E."/>
            <person name="Kohler A."/>
            <person name="Barry K."/>
            <person name="LaButti K."/>
            <person name="Morin E."/>
            <person name="Salamov A."/>
            <person name="Lipzen A."/>
            <person name="Mereny Z."/>
            <person name="Hegedus B."/>
            <person name="Baldrian P."/>
            <person name="Stursova M."/>
            <person name="Weitz H."/>
            <person name="Taylor A."/>
            <person name="Grigoriev I.V."/>
            <person name="Nagy L.G."/>
            <person name="Martin F."/>
            <person name="Kauserud H."/>
        </authorList>
    </citation>
    <scope>NUCLEOTIDE SEQUENCE</scope>
    <source>
        <strain evidence="2">CBHHK182m</strain>
    </source>
</reference>
<feature type="region of interest" description="Disordered" evidence="1">
    <location>
        <begin position="391"/>
        <end position="418"/>
    </location>
</feature>
<feature type="region of interest" description="Disordered" evidence="1">
    <location>
        <begin position="43"/>
        <end position="113"/>
    </location>
</feature>
<protein>
    <submittedName>
        <fullName evidence="2">Uncharacterized protein</fullName>
    </submittedName>
</protein>
<dbReference type="AlphaFoldDB" id="A0AAD7KFS9"/>
<evidence type="ECO:0000313" key="3">
    <source>
        <dbReference type="Proteomes" id="UP001215598"/>
    </source>
</evidence>
<feature type="compositionally biased region" description="Acidic residues" evidence="1">
    <location>
        <begin position="399"/>
        <end position="410"/>
    </location>
</feature>
<feature type="compositionally biased region" description="Acidic residues" evidence="1">
    <location>
        <begin position="64"/>
        <end position="84"/>
    </location>
</feature>
<evidence type="ECO:0000256" key="1">
    <source>
        <dbReference type="SAM" id="MobiDB-lite"/>
    </source>
</evidence>
<keyword evidence="3" id="KW-1185">Reference proteome</keyword>
<dbReference type="Proteomes" id="UP001215598">
    <property type="component" value="Unassembled WGS sequence"/>
</dbReference>
<accession>A0AAD7KFS9</accession>
<gene>
    <name evidence="2" type="ORF">B0H16DRAFT_304090</name>
</gene>
<comment type="caution">
    <text evidence="2">The sequence shown here is derived from an EMBL/GenBank/DDBJ whole genome shotgun (WGS) entry which is preliminary data.</text>
</comment>
<organism evidence="2 3">
    <name type="scientific">Mycena metata</name>
    <dbReference type="NCBI Taxonomy" id="1033252"/>
    <lineage>
        <taxon>Eukaryota</taxon>
        <taxon>Fungi</taxon>
        <taxon>Dikarya</taxon>
        <taxon>Basidiomycota</taxon>
        <taxon>Agaricomycotina</taxon>
        <taxon>Agaricomycetes</taxon>
        <taxon>Agaricomycetidae</taxon>
        <taxon>Agaricales</taxon>
        <taxon>Marasmiineae</taxon>
        <taxon>Mycenaceae</taxon>
        <taxon>Mycena</taxon>
    </lineage>
</organism>